<dbReference type="AlphaFoldDB" id="A0A644USJ1"/>
<accession>A0A644USJ1</accession>
<name>A0A644USJ1_9ZZZZ</name>
<organism evidence="1">
    <name type="scientific">bioreactor metagenome</name>
    <dbReference type="NCBI Taxonomy" id="1076179"/>
    <lineage>
        <taxon>unclassified sequences</taxon>
        <taxon>metagenomes</taxon>
        <taxon>ecological metagenomes</taxon>
    </lineage>
</organism>
<dbReference type="EMBL" id="VSSQ01000157">
    <property type="protein sequence ID" value="MPL82019.1"/>
    <property type="molecule type" value="Genomic_DNA"/>
</dbReference>
<sequence length="49" mass="5603">MKNLRELKFKINLETAICYESEKGAGIFGYTGRGAFCKMISENGLNRLW</sequence>
<proteinExistence type="predicted"/>
<reference evidence="1" key="1">
    <citation type="submission" date="2019-08" db="EMBL/GenBank/DDBJ databases">
        <authorList>
            <person name="Kucharzyk K."/>
            <person name="Murdoch R.W."/>
            <person name="Higgins S."/>
            <person name="Loffler F."/>
        </authorList>
    </citation>
    <scope>NUCLEOTIDE SEQUENCE</scope>
</reference>
<comment type="caution">
    <text evidence="1">The sequence shown here is derived from an EMBL/GenBank/DDBJ whole genome shotgun (WGS) entry which is preliminary data.</text>
</comment>
<protein>
    <submittedName>
        <fullName evidence="1">Uncharacterized protein</fullName>
    </submittedName>
</protein>
<gene>
    <name evidence="1" type="ORF">SDC9_27954</name>
</gene>
<evidence type="ECO:0000313" key="1">
    <source>
        <dbReference type="EMBL" id="MPL82019.1"/>
    </source>
</evidence>